<name>A0A7C3VIB7_9CYAN</name>
<dbReference type="EMBL" id="DSPX01000168">
    <property type="protein sequence ID" value="HGG02194.1"/>
    <property type="molecule type" value="Genomic_DNA"/>
</dbReference>
<comment type="cofactor">
    <cofactor evidence="1">
        <name>L-ascorbate</name>
        <dbReference type="ChEBI" id="CHEBI:38290"/>
    </cofactor>
</comment>
<dbReference type="GO" id="GO:0031418">
    <property type="term" value="F:L-ascorbic acid binding"/>
    <property type="evidence" value="ECO:0007669"/>
    <property type="project" value="InterPro"/>
</dbReference>
<dbReference type="GO" id="GO:0005506">
    <property type="term" value="F:iron ion binding"/>
    <property type="evidence" value="ECO:0007669"/>
    <property type="project" value="InterPro"/>
</dbReference>
<evidence type="ECO:0000256" key="3">
    <source>
        <dbReference type="ARBA" id="ARBA00023002"/>
    </source>
</evidence>
<protein>
    <submittedName>
        <fullName evidence="5">2OG-Fe(II) oxygenase</fullName>
    </submittedName>
</protein>
<dbReference type="InterPro" id="IPR006620">
    <property type="entry name" value="Pro_4_hyd_alph"/>
</dbReference>
<evidence type="ECO:0000256" key="2">
    <source>
        <dbReference type="ARBA" id="ARBA00022964"/>
    </source>
</evidence>
<dbReference type="Gene3D" id="2.60.120.620">
    <property type="entry name" value="q2cbj1_9rhob like domain"/>
    <property type="match status" value="1"/>
</dbReference>
<keyword evidence="2" id="KW-0223">Dioxygenase</keyword>
<dbReference type="InterPro" id="IPR044862">
    <property type="entry name" value="Pro_4_hyd_alph_FE2OG_OXY"/>
</dbReference>
<keyword evidence="3" id="KW-0560">Oxidoreductase</keyword>
<dbReference type="GO" id="GO:0016705">
    <property type="term" value="F:oxidoreductase activity, acting on paired donors, with incorporation or reduction of molecular oxygen"/>
    <property type="evidence" value="ECO:0007669"/>
    <property type="project" value="InterPro"/>
</dbReference>
<proteinExistence type="predicted"/>
<organism evidence="5">
    <name type="scientific">Planktothricoides sp. SpSt-374</name>
    <dbReference type="NCBI Taxonomy" id="2282167"/>
    <lineage>
        <taxon>Bacteria</taxon>
        <taxon>Bacillati</taxon>
        <taxon>Cyanobacteriota</taxon>
        <taxon>Cyanophyceae</taxon>
        <taxon>Oscillatoriophycideae</taxon>
        <taxon>Oscillatoriales</taxon>
        <taxon>Oscillatoriaceae</taxon>
        <taxon>Planktothricoides</taxon>
    </lineage>
</organism>
<gene>
    <name evidence="5" type="ORF">ENR15_16500</name>
</gene>
<dbReference type="SMART" id="SM00702">
    <property type="entry name" value="P4Hc"/>
    <property type="match status" value="1"/>
</dbReference>
<feature type="domain" description="Prolyl 4-hydroxylase alpha subunit" evidence="4">
    <location>
        <begin position="108"/>
        <end position="276"/>
    </location>
</feature>
<sequence length="284" mass="31674">MMILDDQLPEPGEAEAIYMTVMLQGDHKCELAFPADDLPLMGDLLRQLLAEPGEGENASKLFKLPIDGGRTAMYVPRSSVVGIMTDPPLPLEEILHGQQQPPPLVIESQYVLVDNFLTVKEYQQLLDWVLANQSDLQSPMKLSNTVSSPQWQTTFINRVQAVIPFVLSHLDISSFPLGEITASLLPNPIPNDKGQRTNNIVITFVYYLYREPKSFTGGELRIYDSQVVNNQCVVADSYQVVEPRGNRAVFFFSSYDSMMQPIGSPEQNLISTCFVINGGIEMDS</sequence>
<accession>A0A7C3VIB7</accession>
<comment type="caution">
    <text evidence="5">The sequence shown here is derived from an EMBL/GenBank/DDBJ whole genome shotgun (WGS) entry which is preliminary data.</text>
</comment>
<evidence type="ECO:0000256" key="1">
    <source>
        <dbReference type="ARBA" id="ARBA00001961"/>
    </source>
</evidence>
<evidence type="ECO:0000259" key="4">
    <source>
        <dbReference type="SMART" id="SM00702"/>
    </source>
</evidence>
<dbReference type="Pfam" id="PF13640">
    <property type="entry name" value="2OG-FeII_Oxy_3"/>
    <property type="match status" value="1"/>
</dbReference>
<dbReference type="AlphaFoldDB" id="A0A7C3VIB7"/>
<evidence type="ECO:0000313" key="5">
    <source>
        <dbReference type="EMBL" id="HGG02194.1"/>
    </source>
</evidence>
<dbReference type="GO" id="GO:0051213">
    <property type="term" value="F:dioxygenase activity"/>
    <property type="evidence" value="ECO:0007669"/>
    <property type="project" value="UniProtKB-KW"/>
</dbReference>
<reference evidence="5" key="1">
    <citation type="journal article" date="2020" name="mSystems">
        <title>Genome- and Community-Level Interaction Insights into Carbon Utilization and Element Cycling Functions of Hydrothermarchaeota in Hydrothermal Sediment.</title>
        <authorList>
            <person name="Zhou Z."/>
            <person name="Liu Y."/>
            <person name="Xu W."/>
            <person name="Pan J."/>
            <person name="Luo Z.H."/>
            <person name="Li M."/>
        </authorList>
    </citation>
    <scope>NUCLEOTIDE SEQUENCE [LARGE SCALE GENOMIC DNA]</scope>
    <source>
        <strain evidence="5">SpSt-374</strain>
    </source>
</reference>